<evidence type="ECO:0000313" key="3">
    <source>
        <dbReference type="Proteomes" id="UP001216907"/>
    </source>
</evidence>
<organism evidence="2 3">
    <name type="scientific">Paludisphaera mucosa</name>
    <dbReference type="NCBI Taxonomy" id="3030827"/>
    <lineage>
        <taxon>Bacteria</taxon>
        <taxon>Pseudomonadati</taxon>
        <taxon>Planctomycetota</taxon>
        <taxon>Planctomycetia</taxon>
        <taxon>Isosphaerales</taxon>
        <taxon>Isosphaeraceae</taxon>
        <taxon>Paludisphaera</taxon>
    </lineage>
</organism>
<dbReference type="Proteomes" id="UP001216907">
    <property type="component" value="Unassembled WGS sequence"/>
</dbReference>
<gene>
    <name evidence="2" type="ORF">PZE19_00550</name>
</gene>
<keyword evidence="1" id="KW-1133">Transmembrane helix</keyword>
<proteinExistence type="predicted"/>
<evidence type="ECO:0000313" key="2">
    <source>
        <dbReference type="EMBL" id="MDG3002263.1"/>
    </source>
</evidence>
<keyword evidence="3" id="KW-1185">Reference proteome</keyword>
<sequence>MTPTDADAEPDDRLARAEAALRDATVPEGPSADLVARTRAALRAADARSAPDPQFRRRTMFTMFKFAAAALAALATAGLTYLAAPPRAAATTAFQEAAKKLREARTLSYRGSFRAPGQDAPTIMILYYKDPGRTRTEIGEPPTVASIVDASRGEILILDLAQKTATRQDWKPDDAQKPRLERQASDFAEQLRSLAGKDARSVGRRRIGEVEAQGFRVEDEGLEWTAWIDPAKKLPLLMESTVMGMTFVMSDFRIDPPLDDALFRMDPPDGFAARKIDALPPAGGEQSLIDLLRLYAEAGEGDFPPRLDDVTAVTTAFQKRFPKEQWKGADDPRMIRTVQSLAAAVVFVQLNLKRAFGYAPDGAKLGDAGRVLFWYRPKDAESYRAIFADLHVEDVAEDRLPEKPKF</sequence>
<feature type="transmembrane region" description="Helical" evidence="1">
    <location>
        <begin position="66"/>
        <end position="84"/>
    </location>
</feature>
<protein>
    <submittedName>
        <fullName evidence="2">Uncharacterized protein</fullName>
    </submittedName>
</protein>
<reference evidence="2 3" key="1">
    <citation type="submission" date="2023-03" db="EMBL/GenBank/DDBJ databases">
        <title>Paludisphaera mucosa sp. nov. a novel planctomycete from northern fen.</title>
        <authorList>
            <person name="Ivanova A."/>
        </authorList>
    </citation>
    <scope>NUCLEOTIDE SEQUENCE [LARGE SCALE GENOMIC DNA]</scope>
    <source>
        <strain evidence="2 3">Pla2</strain>
    </source>
</reference>
<comment type="caution">
    <text evidence="2">The sequence shown here is derived from an EMBL/GenBank/DDBJ whole genome shotgun (WGS) entry which is preliminary data.</text>
</comment>
<dbReference type="EMBL" id="JARRAG010000001">
    <property type="protein sequence ID" value="MDG3002263.1"/>
    <property type="molecule type" value="Genomic_DNA"/>
</dbReference>
<accession>A0ABT6F497</accession>
<dbReference type="RefSeq" id="WP_277858627.1">
    <property type="nucleotide sequence ID" value="NZ_JARRAG010000001.1"/>
</dbReference>
<dbReference type="Gene3D" id="2.50.20.10">
    <property type="entry name" value="Lipoprotein localisation LolA/LolB/LppX"/>
    <property type="match status" value="1"/>
</dbReference>
<keyword evidence="1" id="KW-0812">Transmembrane</keyword>
<name>A0ABT6F497_9BACT</name>
<evidence type="ECO:0000256" key="1">
    <source>
        <dbReference type="SAM" id="Phobius"/>
    </source>
</evidence>
<keyword evidence="1" id="KW-0472">Membrane</keyword>